<dbReference type="AlphaFoldDB" id="A0AAF0F5P7"/>
<dbReference type="EMBL" id="CP119960">
    <property type="protein sequence ID" value="WFD38932.1"/>
    <property type="molecule type" value="Genomic_DNA"/>
</dbReference>
<comment type="similarity">
    <text evidence="3">Belongs to the NOP16 family.</text>
</comment>
<evidence type="ECO:0000313" key="8">
    <source>
        <dbReference type="Proteomes" id="UP001217754"/>
    </source>
</evidence>
<keyword evidence="5" id="KW-0539">Nucleus</keyword>
<feature type="compositionally biased region" description="Basic residues" evidence="6">
    <location>
        <begin position="1"/>
        <end position="12"/>
    </location>
</feature>
<evidence type="ECO:0000256" key="1">
    <source>
        <dbReference type="ARBA" id="ARBA00002889"/>
    </source>
</evidence>
<accession>A0AAF0F5P7</accession>
<feature type="region of interest" description="Disordered" evidence="6">
    <location>
        <begin position="1"/>
        <end position="97"/>
    </location>
</feature>
<keyword evidence="8" id="KW-1185">Reference proteome</keyword>
<reference evidence="7" key="1">
    <citation type="submission" date="2023-03" db="EMBL/GenBank/DDBJ databases">
        <title>Mating type loci evolution in Malassezia.</title>
        <authorList>
            <person name="Coelho M.A."/>
        </authorList>
    </citation>
    <scope>NUCLEOTIDE SEQUENCE</scope>
    <source>
        <strain evidence="7">CBS 9431</strain>
    </source>
</reference>
<evidence type="ECO:0000256" key="3">
    <source>
        <dbReference type="ARBA" id="ARBA00008479"/>
    </source>
</evidence>
<protein>
    <recommendedName>
        <fullName evidence="4">Nucleolar protein 16</fullName>
    </recommendedName>
</protein>
<dbReference type="Pfam" id="PF09420">
    <property type="entry name" value="Nop16"/>
    <property type="match status" value="1"/>
</dbReference>
<dbReference type="GO" id="GO:0005730">
    <property type="term" value="C:nucleolus"/>
    <property type="evidence" value="ECO:0007669"/>
    <property type="project" value="UniProtKB-SubCell"/>
</dbReference>
<feature type="compositionally biased region" description="Basic and acidic residues" evidence="6">
    <location>
        <begin position="72"/>
        <end position="85"/>
    </location>
</feature>
<evidence type="ECO:0000256" key="6">
    <source>
        <dbReference type="SAM" id="MobiDB-lite"/>
    </source>
</evidence>
<evidence type="ECO:0000256" key="4">
    <source>
        <dbReference type="ARBA" id="ARBA00015522"/>
    </source>
</evidence>
<dbReference type="RefSeq" id="XP_060121829.1">
    <property type="nucleotide sequence ID" value="XM_060265846.1"/>
</dbReference>
<evidence type="ECO:0000313" key="7">
    <source>
        <dbReference type="EMBL" id="WFD38932.1"/>
    </source>
</evidence>
<name>A0AAF0F5P7_9BASI</name>
<feature type="compositionally biased region" description="Basic residues" evidence="6">
    <location>
        <begin position="21"/>
        <end position="32"/>
    </location>
</feature>
<dbReference type="GO" id="GO:0042273">
    <property type="term" value="P:ribosomal large subunit biogenesis"/>
    <property type="evidence" value="ECO:0007669"/>
    <property type="project" value="TreeGrafter"/>
</dbReference>
<comment type="subcellular location">
    <subcellularLocation>
        <location evidence="2">Nucleus</location>
        <location evidence="2">Nucleolus</location>
    </subcellularLocation>
</comment>
<evidence type="ECO:0000256" key="5">
    <source>
        <dbReference type="ARBA" id="ARBA00023242"/>
    </source>
</evidence>
<dbReference type="InterPro" id="IPR019002">
    <property type="entry name" value="Ribosome_biogenesis_Nop16"/>
</dbReference>
<dbReference type="PANTHER" id="PTHR13243:SF1">
    <property type="entry name" value="NUCLEOLAR PROTEIN 16"/>
    <property type="match status" value="1"/>
</dbReference>
<gene>
    <name evidence="7" type="primary">NOP16</name>
    <name evidence="7" type="ORF">MJAP1_001898</name>
</gene>
<dbReference type="Proteomes" id="UP001217754">
    <property type="component" value="Chromosome 3"/>
</dbReference>
<evidence type="ECO:0000256" key="2">
    <source>
        <dbReference type="ARBA" id="ARBA00004604"/>
    </source>
</evidence>
<sequence>MANPRQRRKSRSSKYSGATKSAKRAQNKRIHRGPSVMGPEVMREQWDKSLTPRQNYAKLGLAPSLVPQSGGLDRKDPYANVKRAEPQAAAPKARKGMARIVRNEQGEVVDIIEEDGEKDEDATPWGSAMNADEDEPANLVMLPPRLHAKDGESVEALAKLAEEDRPVSRFSSSNEFAWLAELVHKHGDDIDAMVRDRHLNIWQKTAGEIRRALRKAGGIDNVRIE</sequence>
<proteinExistence type="inferred from homology"/>
<dbReference type="GeneID" id="85225547"/>
<comment type="function">
    <text evidence="1">Involved in the biogenesis of the 60S ribosomal subunit.</text>
</comment>
<organism evidence="7 8">
    <name type="scientific">Malassezia japonica</name>
    <dbReference type="NCBI Taxonomy" id="223818"/>
    <lineage>
        <taxon>Eukaryota</taxon>
        <taxon>Fungi</taxon>
        <taxon>Dikarya</taxon>
        <taxon>Basidiomycota</taxon>
        <taxon>Ustilaginomycotina</taxon>
        <taxon>Malasseziomycetes</taxon>
        <taxon>Malasseziales</taxon>
        <taxon>Malasseziaceae</taxon>
        <taxon>Malassezia</taxon>
    </lineage>
</organism>
<dbReference type="PANTHER" id="PTHR13243">
    <property type="entry name" value="HSPC111 PROTEIN-RELATED"/>
    <property type="match status" value="1"/>
</dbReference>